<sequence>MQDFMGAYVSKVDKFGHQEDVDEVVATASVRGSFRVKYYANVDKVCVDVRGQLGSGDIGMQLTLDQAILLRELLAAGIADMQAAKAAQVLELPAGGDAA</sequence>
<reference evidence="1 2" key="1">
    <citation type="submission" date="2018-02" db="EMBL/GenBank/DDBJ databases">
        <title>8 Nocardia nova and 1 Nocardia cyriacigeorgica strain used for evolution to TMP-SMX.</title>
        <authorList>
            <person name="Mehta H."/>
            <person name="Weng J."/>
            <person name="Shamoo Y."/>
        </authorList>
    </citation>
    <scope>NUCLEOTIDE SEQUENCE [LARGE SCALE GENOMIC DNA]</scope>
    <source>
        <strain evidence="1 2">ATCC 33727</strain>
    </source>
</reference>
<accession>A0A2T2ZDN8</accession>
<dbReference type="Proteomes" id="UP000241647">
    <property type="component" value="Unassembled WGS sequence"/>
</dbReference>
<name>A0A2T2ZDN8_9NOCA</name>
<organism evidence="1 2">
    <name type="scientific">Nocardia nova</name>
    <dbReference type="NCBI Taxonomy" id="37330"/>
    <lineage>
        <taxon>Bacteria</taxon>
        <taxon>Bacillati</taxon>
        <taxon>Actinomycetota</taxon>
        <taxon>Actinomycetes</taxon>
        <taxon>Mycobacteriales</taxon>
        <taxon>Nocardiaceae</taxon>
        <taxon>Nocardia</taxon>
    </lineage>
</organism>
<evidence type="ECO:0000313" key="2">
    <source>
        <dbReference type="Proteomes" id="UP000241647"/>
    </source>
</evidence>
<dbReference type="RefSeq" id="WP_063023926.1">
    <property type="nucleotide sequence ID" value="NZ_PYHS01000001.1"/>
</dbReference>
<comment type="caution">
    <text evidence="1">The sequence shown here is derived from an EMBL/GenBank/DDBJ whole genome shotgun (WGS) entry which is preliminary data.</text>
</comment>
<proteinExistence type="predicted"/>
<dbReference type="EMBL" id="PYHS01000001">
    <property type="protein sequence ID" value="PSR65874.1"/>
    <property type="molecule type" value="Genomic_DNA"/>
</dbReference>
<evidence type="ECO:0000313" key="1">
    <source>
        <dbReference type="EMBL" id="PSR65874.1"/>
    </source>
</evidence>
<gene>
    <name evidence="1" type="ORF">C8259_00335</name>
</gene>
<dbReference type="AlphaFoldDB" id="A0A2T2ZDN8"/>
<protein>
    <submittedName>
        <fullName evidence="1">Uncharacterized protein</fullName>
    </submittedName>
</protein>